<feature type="zinc finger region" description="UBR-type" evidence="4">
    <location>
        <begin position="40"/>
        <end position="112"/>
    </location>
</feature>
<dbReference type="InterPro" id="IPR047506">
    <property type="entry name" value="UBR7-like_UBR-box"/>
</dbReference>
<gene>
    <name evidence="6" type="ORF">TRIADDRAFT_57203</name>
</gene>
<protein>
    <recommendedName>
        <fullName evidence="5">UBR-type domain-containing protein</fullName>
    </recommendedName>
</protein>
<dbReference type="EMBL" id="DS985246">
    <property type="protein sequence ID" value="EDV23722.1"/>
    <property type="molecule type" value="Genomic_DNA"/>
</dbReference>
<dbReference type="InterPro" id="IPR003126">
    <property type="entry name" value="Znf_UBR"/>
</dbReference>
<dbReference type="PANTHER" id="PTHR13513:SF9">
    <property type="entry name" value="E3 UBIQUITIN-PROTEIN LIGASE UBR7-RELATED"/>
    <property type="match status" value="1"/>
</dbReference>
<dbReference type="GO" id="GO:0008270">
    <property type="term" value="F:zinc ion binding"/>
    <property type="evidence" value="ECO:0007669"/>
    <property type="project" value="UniProtKB-KW"/>
</dbReference>
<reference evidence="6 7" key="1">
    <citation type="journal article" date="2008" name="Nature">
        <title>The Trichoplax genome and the nature of placozoans.</title>
        <authorList>
            <person name="Srivastava M."/>
            <person name="Begovic E."/>
            <person name="Chapman J."/>
            <person name="Putnam N.H."/>
            <person name="Hellsten U."/>
            <person name="Kawashima T."/>
            <person name="Kuo A."/>
            <person name="Mitros T."/>
            <person name="Salamov A."/>
            <person name="Carpenter M.L."/>
            <person name="Signorovitch A.Y."/>
            <person name="Moreno M.A."/>
            <person name="Kamm K."/>
            <person name="Grimwood J."/>
            <person name="Schmutz J."/>
            <person name="Shapiro H."/>
            <person name="Grigoriev I.V."/>
            <person name="Buss L.W."/>
            <person name="Schierwater B."/>
            <person name="Dellaporta S.L."/>
            <person name="Rokhsar D.S."/>
        </authorList>
    </citation>
    <scope>NUCLEOTIDE SEQUENCE [LARGE SCALE GENOMIC DNA]</scope>
    <source>
        <strain evidence="6 7">Grell-BS-1999</strain>
    </source>
</reference>
<dbReference type="CDD" id="cd19677">
    <property type="entry name" value="UBR-box_UBR7"/>
    <property type="match status" value="1"/>
</dbReference>
<evidence type="ECO:0000313" key="6">
    <source>
        <dbReference type="EMBL" id="EDV23722.1"/>
    </source>
</evidence>
<dbReference type="OrthoDB" id="10262564at2759"/>
<dbReference type="GeneID" id="6754819"/>
<sequence length="420" mass="48067">MAAKAEMSDDEGVISIREAIQAEEILEEETAAVLGDVDDNNCTYSKGYVKRQPLYACYTCTANKGILAGVCYACSIHCHDGHILYELYTKRNFRCDCGNDLFSSTQCTLDQKKDKLNLKNTYNQNYKGLYCVCNRPYPDEECPEENQDQMIQCNICEDWFHATHLGKCLPDNDRFTEMTCDSCVRKHSFLSIYSPIVDVTYDSKVDVESLPTDLVTSNKSVDKDEPKLSVSNTSISCAEEKEGATIDLINNDGAIARKRKASDDLCTDSNVKKDAIDTCKLKRLQEKYKDIKCDISVMYFRDNWRSELCTCGDCKCLYKSHAVEFLLDPEDSIHVYEERSKAKYECQRHAGINELDTRIDNLSYDQKCHLAYGINDFKNNLTEFLKDLASKNKVVEPGDIQDFFNMQEEKRKKLRTTLLR</sequence>
<dbReference type="PhylomeDB" id="B3RYT0"/>
<dbReference type="eggNOG" id="KOG2752">
    <property type="taxonomic scope" value="Eukaryota"/>
</dbReference>
<dbReference type="SUPFAM" id="SSF57903">
    <property type="entry name" value="FYVE/PHD zinc finger"/>
    <property type="match status" value="1"/>
</dbReference>
<dbReference type="CDD" id="cd15542">
    <property type="entry name" value="PHD_UBR7"/>
    <property type="match status" value="1"/>
</dbReference>
<dbReference type="GO" id="GO:0061630">
    <property type="term" value="F:ubiquitin protein ligase activity"/>
    <property type="evidence" value="ECO:0007669"/>
    <property type="project" value="InterPro"/>
</dbReference>
<dbReference type="KEGG" id="tad:TRIADDRAFT_57203"/>
<dbReference type="Proteomes" id="UP000009022">
    <property type="component" value="Unassembled WGS sequence"/>
</dbReference>
<dbReference type="PANTHER" id="PTHR13513">
    <property type="entry name" value="E3 UBIQUITIN-PROTEIN LIGASE UBR7"/>
    <property type="match status" value="1"/>
</dbReference>
<name>B3RYT0_TRIAD</name>
<evidence type="ECO:0000256" key="2">
    <source>
        <dbReference type="ARBA" id="ARBA00022771"/>
    </source>
</evidence>
<organism evidence="6 7">
    <name type="scientific">Trichoplax adhaerens</name>
    <name type="common">Trichoplax reptans</name>
    <dbReference type="NCBI Taxonomy" id="10228"/>
    <lineage>
        <taxon>Eukaryota</taxon>
        <taxon>Metazoa</taxon>
        <taxon>Placozoa</taxon>
        <taxon>Uniplacotomia</taxon>
        <taxon>Trichoplacea</taxon>
        <taxon>Trichoplacidae</taxon>
        <taxon>Trichoplax</taxon>
    </lineage>
</organism>
<dbReference type="RefSeq" id="XP_002113248.1">
    <property type="nucleotide sequence ID" value="XM_002113212.1"/>
</dbReference>
<dbReference type="InterPro" id="IPR040204">
    <property type="entry name" value="UBR7"/>
</dbReference>
<evidence type="ECO:0000256" key="4">
    <source>
        <dbReference type="PROSITE-ProRule" id="PRU00508"/>
    </source>
</evidence>
<dbReference type="OMA" id="CKKAYVA"/>
<dbReference type="STRING" id="10228.B3RYT0"/>
<evidence type="ECO:0000256" key="1">
    <source>
        <dbReference type="ARBA" id="ARBA00022723"/>
    </source>
</evidence>
<feature type="domain" description="UBR-type" evidence="5">
    <location>
        <begin position="40"/>
        <end position="112"/>
    </location>
</feature>
<proteinExistence type="predicted"/>
<dbReference type="Pfam" id="PF02207">
    <property type="entry name" value="zf-UBR"/>
    <property type="match status" value="1"/>
</dbReference>
<dbReference type="SMART" id="SM00396">
    <property type="entry name" value="ZnF_UBR1"/>
    <property type="match status" value="1"/>
</dbReference>
<dbReference type="PROSITE" id="PS51157">
    <property type="entry name" value="ZF_UBR"/>
    <property type="match status" value="1"/>
</dbReference>
<keyword evidence="7" id="KW-1185">Reference proteome</keyword>
<dbReference type="HOGENOM" id="CLU_025221_0_0_1"/>
<keyword evidence="3" id="KW-0862">Zinc</keyword>
<evidence type="ECO:0000259" key="5">
    <source>
        <dbReference type="PROSITE" id="PS51157"/>
    </source>
</evidence>
<dbReference type="InterPro" id="IPR013083">
    <property type="entry name" value="Znf_RING/FYVE/PHD"/>
</dbReference>
<evidence type="ECO:0000313" key="7">
    <source>
        <dbReference type="Proteomes" id="UP000009022"/>
    </source>
</evidence>
<dbReference type="CTD" id="6754819"/>
<dbReference type="InParanoid" id="B3RYT0"/>
<evidence type="ECO:0000256" key="3">
    <source>
        <dbReference type="ARBA" id="ARBA00022833"/>
    </source>
</evidence>
<accession>B3RYT0</accession>
<dbReference type="InterPro" id="IPR011011">
    <property type="entry name" value="Znf_FYVE_PHD"/>
</dbReference>
<dbReference type="Gene3D" id="3.30.40.10">
    <property type="entry name" value="Zinc/RING finger domain, C3HC4 (zinc finger)"/>
    <property type="match status" value="1"/>
</dbReference>
<dbReference type="AlphaFoldDB" id="B3RYT0"/>
<keyword evidence="2" id="KW-0863">Zinc-finger</keyword>
<keyword evidence="1" id="KW-0479">Metal-binding</keyword>